<keyword evidence="6" id="KW-0547">Nucleotide-binding</keyword>
<keyword evidence="3" id="KW-0597">Phosphoprotein</keyword>
<keyword evidence="7" id="KW-0418">Kinase</keyword>
<dbReference type="Gene3D" id="1.20.1270.170">
    <property type="match status" value="1"/>
</dbReference>
<keyword evidence="4" id="KW-0808">Transferase</keyword>
<dbReference type="SUPFAM" id="SSF56112">
    <property type="entry name" value="Protein kinase-like (PK-like)"/>
    <property type="match status" value="1"/>
</dbReference>
<evidence type="ECO:0000256" key="6">
    <source>
        <dbReference type="ARBA" id="ARBA00022741"/>
    </source>
</evidence>
<evidence type="ECO:0000256" key="1">
    <source>
        <dbReference type="ARBA" id="ARBA00022490"/>
    </source>
</evidence>
<evidence type="ECO:0000256" key="5">
    <source>
        <dbReference type="ARBA" id="ARBA00022723"/>
    </source>
</evidence>
<dbReference type="InterPro" id="IPR011009">
    <property type="entry name" value="Kinase-like_dom_sf"/>
</dbReference>
<dbReference type="GO" id="GO:0005737">
    <property type="term" value="C:cytoplasm"/>
    <property type="evidence" value="ECO:0007669"/>
    <property type="project" value="TreeGrafter"/>
</dbReference>
<feature type="domain" description="Aminoglycoside phosphotransferase" evidence="11">
    <location>
        <begin position="44"/>
        <end position="281"/>
    </location>
</feature>
<name>A0A0F9VN78_9ZZZZ</name>
<evidence type="ECO:0000256" key="10">
    <source>
        <dbReference type="ARBA" id="ARBA00023016"/>
    </source>
</evidence>
<dbReference type="PANTHER" id="PTHR39573:SF1">
    <property type="entry name" value="STRESS RESPONSE KINASE A"/>
    <property type="match status" value="1"/>
</dbReference>
<protein>
    <recommendedName>
        <fullName evidence="11">Aminoglycoside phosphotransferase domain-containing protein</fullName>
    </recommendedName>
</protein>
<keyword evidence="10" id="KW-0346">Stress response</keyword>
<dbReference type="GO" id="GO:0004674">
    <property type="term" value="F:protein serine/threonine kinase activity"/>
    <property type="evidence" value="ECO:0007669"/>
    <property type="project" value="UniProtKB-KW"/>
</dbReference>
<keyword evidence="9" id="KW-0460">Magnesium</keyword>
<dbReference type="EMBL" id="LAZR01000019">
    <property type="protein sequence ID" value="KKO05505.1"/>
    <property type="molecule type" value="Genomic_DNA"/>
</dbReference>
<organism evidence="12">
    <name type="scientific">marine sediment metagenome</name>
    <dbReference type="NCBI Taxonomy" id="412755"/>
    <lineage>
        <taxon>unclassified sequences</taxon>
        <taxon>metagenomes</taxon>
        <taxon>ecological metagenomes</taxon>
    </lineage>
</organism>
<dbReference type="Pfam" id="PF01636">
    <property type="entry name" value="APH"/>
    <property type="match status" value="1"/>
</dbReference>
<keyword evidence="1" id="KW-0963">Cytoplasm</keyword>
<accession>A0A0F9VN78</accession>
<dbReference type="GO" id="GO:0005524">
    <property type="term" value="F:ATP binding"/>
    <property type="evidence" value="ECO:0007669"/>
    <property type="project" value="UniProtKB-KW"/>
</dbReference>
<evidence type="ECO:0000256" key="7">
    <source>
        <dbReference type="ARBA" id="ARBA00022777"/>
    </source>
</evidence>
<comment type="caution">
    <text evidence="12">The sequence shown here is derived from an EMBL/GenBank/DDBJ whole genome shotgun (WGS) entry which is preliminary data.</text>
</comment>
<keyword evidence="5" id="KW-0479">Metal-binding</keyword>
<dbReference type="InterPro" id="IPR002575">
    <property type="entry name" value="Aminoglycoside_PTrfase"/>
</dbReference>
<evidence type="ECO:0000256" key="4">
    <source>
        <dbReference type="ARBA" id="ARBA00022679"/>
    </source>
</evidence>
<dbReference type="PANTHER" id="PTHR39573">
    <property type="entry name" value="STRESS RESPONSE KINASE A"/>
    <property type="match status" value="1"/>
</dbReference>
<gene>
    <name evidence="12" type="ORF">LCGC14_0077770</name>
</gene>
<keyword evidence="2" id="KW-0723">Serine/threonine-protein kinase</keyword>
<keyword evidence="8" id="KW-0067">ATP-binding</keyword>
<proteinExistence type="inferred from homology"/>
<dbReference type="NCBIfam" id="NF008738">
    <property type="entry name" value="PRK11768.1"/>
    <property type="match status" value="1"/>
</dbReference>
<dbReference type="Gene3D" id="1.10.510.10">
    <property type="entry name" value="Transferase(Phosphotransferase) domain 1"/>
    <property type="match status" value="1"/>
</dbReference>
<evidence type="ECO:0000259" key="11">
    <source>
        <dbReference type="Pfam" id="PF01636"/>
    </source>
</evidence>
<evidence type="ECO:0000313" key="12">
    <source>
        <dbReference type="EMBL" id="KKO05505.1"/>
    </source>
</evidence>
<dbReference type="AlphaFoldDB" id="A0A0F9VN78"/>
<evidence type="ECO:0000256" key="2">
    <source>
        <dbReference type="ARBA" id="ARBA00022527"/>
    </source>
</evidence>
<evidence type="ECO:0000256" key="9">
    <source>
        <dbReference type="ARBA" id="ARBA00022842"/>
    </source>
</evidence>
<sequence length="346" mass="39959">MHDTPLSSSSLTHPYELLGPDQVLDAVESLGLETTARVFGLNSYENRVYQIGLASGDYIVAKFYRPERWSNEQILEEHSFAQELADLDIPVVPPMWISPGDGLPEQTLHNFACGEQNFRFALFPRLAGRAPELDNPDNLLVMGRFLGRVHLAGAQRQFEHRVTLSTERFAIASREFLLANDFIPPSLVPAYESLSRDLIDRLLPVFAQAKNCRILRLHGDCHPGNILWRDDRPHFVDFDDAMSGPAIQDLWMMLAGDRDQQQGQLLEIVEGYEEFFEFDARELALIEPLRTLRIMHYSAWLARRWQDPAFPHSFPWFNTERYWAEHILELREQMSALNEPLLRLYP</sequence>
<evidence type="ECO:0000256" key="8">
    <source>
        <dbReference type="ARBA" id="ARBA00022840"/>
    </source>
</evidence>
<dbReference type="GO" id="GO:0046872">
    <property type="term" value="F:metal ion binding"/>
    <property type="evidence" value="ECO:0007669"/>
    <property type="project" value="UniProtKB-KW"/>
</dbReference>
<dbReference type="HAMAP" id="MF_01497">
    <property type="entry name" value="SrkA_kinase"/>
    <property type="match status" value="1"/>
</dbReference>
<dbReference type="InterPro" id="IPR032882">
    <property type="entry name" value="SrkA/RdoA"/>
</dbReference>
<dbReference type="Gene3D" id="3.30.200.70">
    <property type="match status" value="1"/>
</dbReference>
<evidence type="ECO:0000256" key="3">
    <source>
        <dbReference type="ARBA" id="ARBA00022553"/>
    </source>
</evidence>
<reference evidence="12" key="1">
    <citation type="journal article" date="2015" name="Nature">
        <title>Complex archaea that bridge the gap between prokaryotes and eukaryotes.</title>
        <authorList>
            <person name="Spang A."/>
            <person name="Saw J.H."/>
            <person name="Jorgensen S.L."/>
            <person name="Zaremba-Niedzwiedzka K."/>
            <person name="Martijn J."/>
            <person name="Lind A.E."/>
            <person name="van Eijk R."/>
            <person name="Schleper C."/>
            <person name="Guy L."/>
            <person name="Ettema T.J."/>
        </authorList>
    </citation>
    <scope>NUCLEOTIDE SEQUENCE</scope>
</reference>